<proteinExistence type="predicted"/>
<dbReference type="RefSeq" id="WP_386057901.1">
    <property type="nucleotide sequence ID" value="NZ_JBHLTQ010000001.1"/>
</dbReference>
<dbReference type="EMBL" id="JBHLTQ010000001">
    <property type="protein sequence ID" value="MFC0602948.1"/>
    <property type="molecule type" value="Genomic_DNA"/>
</dbReference>
<gene>
    <name evidence="2" type="ORF">ACFFGA_00145</name>
</gene>
<evidence type="ECO:0000313" key="2">
    <source>
        <dbReference type="EMBL" id="MFC0602948.1"/>
    </source>
</evidence>
<protein>
    <submittedName>
        <fullName evidence="2">Uncharacterized protein</fullName>
    </submittedName>
</protein>
<dbReference type="Proteomes" id="UP001589832">
    <property type="component" value="Unassembled WGS sequence"/>
</dbReference>
<evidence type="ECO:0000256" key="1">
    <source>
        <dbReference type="SAM" id="SignalP"/>
    </source>
</evidence>
<accession>A0ABV6Q3V6</accession>
<name>A0ABV6Q3V6_9FLAO</name>
<comment type="caution">
    <text evidence="2">The sequence shown here is derived from an EMBL/GenBank/DDBJ whole genome shotgun (WGS) entry which is preliminary data.</text>
</comment>
<feature type="signal peptide" evidence="1">
    <location>
        <begin position="1"/>
        <end position="23"/>
    </location>
</feature>
<organism evidence="2 3">
    <name type="scientific">Winogradskyella pulchriflava</name>
    <dbReference type="NCBI Taxonomy" id="1110688"/>
    <lineage>
        <taxon>Bacteria</taxon>
        <taxon>Pseudomonadati</taxon>
        <taxon>Bacteroidota</taxon>
        <taxon>Flavobacteriia</taxon>
        <taxon>Flavobacteriales</taxon>
        <taxon>Flavobacteriaceae</taxon>
        <taxon>Winogradskyella</taxon>
    </lineage>
</organism>
<feature type="chain" id="PRO_5045533793" evidence="1">
    <location>
        <begin position="24"/>
        <end position="110"/>
    </location>
</feature>
<keyword evidence="3" id="KW-1185">Reference proteome</keyword>
<keyword evidence="1" id="KW-0732">Signal</keyword>
<evidence type="ECO:0000313" key="3">
    <source>
        <dbReference type="Proteomes" id="UP001589832"/>
    </source>
</evidence>
<sequence length="110" mass="12756">MKKIFTLCAFAFAMFLGTQSAIAQNADLIEVNAQASEKTEALRKFIKFDNDQRDQVYLALQEYTRAKINLKKATKMDQVALEKVESNLETKMQAILSEEQYERYKTFTEQ</sequence>
<reference evidence="2 3" key="1">
    <citation type="submission" date="2024-09" db="EMBL/GenBank/DDBJ databases">
        <authorList>
            <person name="Sun Q."/>
            <person name="Mori K."/>
        </authorList>
    </citation>
    <scope>NUCLEOTIDE SEQUENCE [LARGE SCALE GENOMIC DNA]</scope>
    <source>
        <strain evidence="2 3">NCAIM B.02481</strain>
    </source>
</reference>